<evidence type="ECO:0000313" key="3">
    <source>
        <dbReference type="EMBL" id="MBB5643538.1"/>
    </source>
</evidence>
<feature type="compositionally biased region" description="Polar residues" evidence="1">
    <location>
        <begin position="1"/>
        <end position="17"/>
    </location>
</feature>
<dbReference type="Proteomes" id="UP000561726">
    <property type="component" value="Unassembled WGS sequence"/>
</dbReference>
<protein>
    <submittedName>
        <fullName evidence="3">Uncharacterized protein</fullName>
    </submittedName>
</protein>
<evidence type="ECO:0000256" key="2">
    <source>
        <dbReference type="SAM" id="Phobius"/>
    </source>
</evidence>
<gene>
    <name evidence="3" type="ORF">BJ997_004086</name>
</gene>
<evidence type="ECO:0000313" key="4">
    <source>
        <dbReference type="Proteomes" id="UP000561726"/>
    </source>
</evidence>
<feature type="region of interest" description="Disordered" evidence="1">
    <location>
        <begin position="1"/>
        <end position="20"/>
    </location>
</feature>
<feature type="transmembrane region" description="Helical" evidence="2">
    <location>
        <begin position="41"/>
        <end position="69"/>
    </location>
</feature>
<name>A0A7W9E5Q8_9MICO</name>
<organism evidence="3 4">
    <name type="scientific">Cryobacterium roopkundense</name>
    <dbReference type="NCBI Taxonomy" id="1001240"/>
    <lineage>
        <taxon>Bacteria</taxon>
        <taxon>Bacillati</taxon>
        <taxon>Actinomycetota</taxon>
        <taxon>Actinomycetes</taxon>
        <taxon>Micrococcales</taxon>
        <taxon>Microbacteriaceae</taxon>
        <taxon>Cryobacterium</taxon>
    </lineage>
</organism>
<dbReference type="AlphaFoldDB" id="A0A7W9E5Q8"/>
<keyword evidence="2" id="KW-0812">Transmembrane</keyword>
<reference evidence="3 4" key="1">
    <citation type="submission" date="2020-08" db="EMBL/GenBank/DDBJ databases">
        <title>Sequencing the genomes of 1000 actinobacteria strains.</title>
        <authorList>
            <person name="Klenk H.-P."/>
        </authorList>
    </citation>
    <scope>NUCLEOTIDE SEQUENCE [LARGE SCALE GENOMIC DNA]</scope>
    <source>
        <strain evidence="3 4">DSM 21065</strain>
    </source>
</reference>
<accession>A0A7W9E5Q8</accession>
<keyword evidence="2" id="KW-0472">Membrane</keyword>
<dbReference type="EMBL" id="JACHBQ010000001">
    <property type="protein sequence ID" value="MBB5643538.1"/>
    <property type="molecule type" value="Genomic_DNA"/>
</dbReference>
<proteinExistence type="predicted"/>
<comment type="caution">
    <text evidence="3">The sequence shown here is derived from an EMBL/GenBank/DDBJ whole genome shotgun (WGS) entry which is preliminary data.</text>
</comment>
<dbReference type="RefSeq" id="WP_152602322.1">
    <property type="nucleotide sequence ID" value="NZ_JACHBQ010000001.1"/>
</dbReference>
<keyword evidence="2" id="KW-1133">Transmembrane helix</keyword>
<evidence type="ECO:0000256" key="1">
    <source>
        <dbReference type="SAM" id="MobiDB-lite"/>
    </source>
</evidence>
<sequence length="72" mass="7714">MADNFDPTTSPSYQQGAAMSGVPITTPVRERTHEEIVRSRLGWIVAGVWVIAGGVISNFIVGFGVGFAATYR</sequence>